<organism evidence="3">
    <name type="scientific">Ruegeria sp. PrR005</name>
    <dbReference type="NCBI Taxonomy" id="2706882"/>
    <lineage>
        <taxon>Bacteria</taxon>
        <taxon>Pseudomonadati</taxon>
        <taxon>Pseudomonadota</taxon>
        <taxon>Alphaproteobacteria</taxon>
        <taxon>Rhodobacterales</taxon>
        <taxon>Roseobacteraceae</taxon>
        <taxon>Ruegeria</taxon>
    </lineage>
</organism>
<dbReference type="PROSITE" id="PS50404">
    <property type="entry name" value="GST_NTER"/>
    <property type="match status" value="1"/>
</dbReference>
<dbReference type="CDD" id="cd00299">
    <property type="entry name" value="GST_C_family"/>
    <property type="match status" value="1"/>
</dbReference>
<keyword evidence="3" id="KW-0808">Transferase</keyword>
<dbReference type="EMBL" id="JAAGOX010000003">
    <property type="protein sequence ID" value="NDW43735.1"/>
    <property type="molecule type" value="Genomic_DNA"/>
</dbReference>
<protein>
    <submittedName>
        <fullName evidence="3">Glutathione S-transferase family protein</fullName>
    </submittedName>
</protein>
<dbReference type="CDD" id="cd00570">
    <property type="entry name" value="GST_N_family"/>
    <property type="match status" value="1"/>
</dbReference>
<evidence type="ECO:0000259" key="2">
    <source>
        <dbReference type="PROSITE" id="PS50405"/>
    </source>
</evidence>
<dbReference type="SUPFAM" id="SSF47616">
    <property type="entry name" value="GST C-terminal domain-like"/>
    <property type="match status" value="1"/>
</dbReference>
<dbReference type="InterPro" id="IPR036249">
    <property type="entry name" value="Thioredoxin-like_sf"/>
</dbReference>
<dbReference type="PANTHER" id="PTHR43968">
    <property type="match status" value="1"/>
</dbReference>
<feature type="domain" description="GST N-terminal" evidence="1">
    <location>
        <begin position="4"/>
        <end position="80"/>
    </location>
</feature>
<dbReference type="InterPro" id="IPR004045">
    <property type="entry name" value="Glutathione_S-Trfase_N"/>
</dbReference>
<feature type="domain" description="GST C-terminal" evidence="2">
    <location>
        <begin position="85"/>
        <end position="215"/>
    </location>
</feature>
<dbReference type="Gene3D" id="1.20.1050.10">
    <property type="match status" value="1"/>
</dbReference>
<accession>A0A6B2NPD5</accession>
<sequence>MTPPRPVLTGYSHSIYTRIIRLILLEKGIAFDYVEHDPFAQGTLGPHPFGRVPFLCHGDFAIYETAAISAYLDAAFDGPPMMPDSPQAAARAIQVVCIADAYAYWPMVRQIYEHAVFRPAYGEPSDPAEVQDSLRRTPKVLAALDEIAREGLVLSQGFGRAECHLAPMIAALVHAPEGADLLARYPGLYEWWLRTAPRPSLRETETSLPSGNVQS</sequence>
<proteinExistence type="predicted"/>
<dbReference type="GO" id="GO:0005737">
    <property type="term" value="C:cytoplasm"/>
    <property type="evidence" value="ECO:0007669"/>
    <property type="project" value="TreeGrafter"/>
</dbReference>
<dbReference type="PANTHER" id="PTHR43968:SF6">
    <property type="entry name" value="GLUTATHIONE S-TRANSFERASE OMEGA"/>
    <property type="match status" value="1"/>
</dbReference>
<dbReference type="SUPFAM" id="SSF52833">
    <property type="entry name" value="Thioredoxin-like"/>
    <property type="match status" value="1"/>
</dbReference>
<dbReference type="InterPro" id="IPR010987">
    <property type="entry name" value="Glutathione-S-Trfase_C-like"/>
</dbReference>
<dbReference type="InterPro" id="IPR050983">
    <property type="entry name" value="GST_Omega/HSP26"/>
</dbReference>
<dbReference type="AlphaFoldDB" id="A0A6B2NPD5"/>
<dbReference type="SFLD" id="SFLDS00019">
    <property type="entry name" value="Glutathione_Transferase_(cytos"/>
    <property type="match status" value="1"/>
</dbReference>
<dbReference type="RefSeq" id="WP_164127210.1">
    <property type="nucleotide sequence ID" value="NZ_JAAGOX010000003.1"/>
</dbReference>
<name>A0A6B2NPD5_9RHOB</name>
<dbReference type="Gene3D" id="3.40.30.10">
    <property type="entry name" value="Glutaredoxin"/>
    <property type="match status" value="1"/>
</dbReference>
<dbReference type="Pfam" id="PF13417">
    <property type="entry name" value="GST_N_3"/>
    <property type="match status" value="1"/>
</dbReference>
<dbReference type="InterPro" id="IPR040079">
    <property type="entry name" value="Glutathione_S-Trfase"/>
</dbReference>
<evidence type="ECO:0000313" key="3">
    <source>
        <dbReference type="EMBL" id="NDW43735.1"/>
    </source>
</evidence>
<evidence type="ECO:0000259" key="1">
    <source>
        <dbReference type="PROSITE" id="PS50404"/>
    </source>
</evidence>
<dbReference type="GO" id="GO:0016740">
    <property type="term" value="F:transferase activity"/>
    <property type="evidence" value="ECO:0007669"/>
    <property type="project" value="UniProtKB-KW"/>
</dbReference>
<reference evidence="3" key="1">
    <citation type="submission" date="2020-02" db="EMBL/GenBank/DDBJ databases">
        <title>Delineation of the pyrene-degrading pathway in Roseobacter clade bacteria by genomic analysis.</title>
        <authorList>
            <person name="Zhou H."/>
            <person name="Wang H."/>
        </authorList>
    </citation>
    <scope>NUCLEOTIDE SEQUENCE</scope>
    <source>
        <strain evidence="3">PrR005</strain>
    </source>
</reference>
<comment type="caution">
    <text evidence="3">The sequence shown here is derived from an EMBL/GenBank/DDBJ whole genome shotgun (WGS) entry which is preliminary data.</text>
</comment>
<dbReference type="InterPro" id="IPR036282">
    <property type="entry name" value="Glutathione-S-Trfase_C_sf"/>
</dbReference>
<gene>
    <name evidence="3" type="ORF">G0P99_02055</name>
</gene>
<dbReference type="PROSITE" id="PS50405">
    <property type="entry name" value="GST_CTER"/>
    <property type="match status" value="1"/>
</dbReference>